<feature type="region of interest" description="Disordered" evidence="1">
    <location>
        <begin position="94"/>
        <end position="118"/>
    </location>
</feature>
<reference evidence="2 4" key="2">
    <citation type="journal article" date="2018" name="Plant J.">
        <title>The Physcomitrella patens chromosome-scale assembly reveals moss genome structure and evolution.</title>
        <authorList>
            <person name="Lang D."/>
            <person name="Ullrich K.K."/>
            <person name="Murat F."/>
            <person name="Fuchs J."/>
            <person name="Jenkins J."/>
            <person name="Haas F.B."/>
            <person name="Piednoel M."/>
            <person name="Gundlach H."/>
            <person name="Van Bel M."/>
            <person name="Meyberg R."/>
            <person name="Vives C."/>
            <person name="Morata J."/>
            <person name="Symeonidi A."/>
            <person name="Hiss M."/>
            <person name="Muchero W."/>
            <person name="Kamisugi Y."/>
            <person name="Saleh O."/>
            <person name="Blanc G."/>
            <person name="Decker E.L."/>
            <person name="van Gessel N."/>
            <person name="Grimwood J."/>
            <person name="Hayes R.D."/>
            <person name="Graham S.W."/>
            <person name="Gunter L.E."/>
            <person name="McDaniel S.F."/>
            <person name="Hoernstein S.N.W."/>
            <person name="Larsson A."/>
            <person name="Li F.W."/>
            <person name="Perroud P.F."/>
            <person name="Phillips J."/>
            <person name="Ranjan P."/>
            <person name="Rokshar D.S."/>
            <person name="Rothfels C.J."/>
            <person name="Schneider L."/>
            <person name="Shu S."/>
            <person name="Stevenson D.W."/>
            <person name="Thummler F."/>
            <person name="Tillich M."/>
            <person name="Villarreal Aguilar J.C."/>
            <person name="Widiez T."/>
            <person name="Wong G.K."/>
            <person name="Wymore A."/>
            <person name="Zhang Y."/>
            <person name="Zimmer A.D."/>
            <person name="Quatrano R.S."/>
            <person name="Mayer K.F.X."/>
            <person name="Goodstein D."/>
            <person name="Casacuberta J.M."/>
            <person name="Vandepoele K."/>
            <person name="Reski R."/>
            <person name="Cuming A.C."/>
            <person name="Tuskan G.A."/>
            <person name="Maumus F."/>
            <person name="Salse J."/>
            <person name="Schmutz J."/>
            <person name="Rensing S.A."/>
        </authorList>
    </citation>
    <scope>NUCLEOTIDE SEQUENCE [LARGE SCALE GENOMIC DNA]</scope>
    <source>
        <strain evidence="3 4">cv. Gransden 2004</strain>
    </source>
</reference>
<dbReference type="Gramene" id="Pp3c9_14770V3.2">
    <property type="protein sequence ID" value="Pp3c9_14770V3.2"/>
    <property type="gene ID" value="Pp3c9_14770"/>
</dbReference>
<evidence type="ECO:0000313" key="2">
    <source>
        <dbReference type="EMBL" id="PNR48236.1"/>
    </source>
</evidence>
<sequence length="782" mass="84059">MQAHRGEAAEVQQKSRQRAGHYVVVKAVVDQVSQRAALLLADSSCLLVSLAGSQSKVVPIAVPAPCTDACFLRLQAYGPAGAAPSASGLGNKFGNGLSPSSSRTDLGDSGESGALKIVPGESPTFRAQELREREATGKLSGGNVKAKGQGLAGVRRELFVVTSRPAKGGSCTDLRAWSCAESAFVGADIELEPGNRRFRAREGPHDLLISKAFARLDAPHGFAVKMAASINVIILYSSSAGKFWVMAGKWFDQAGGPSHIARAEDVFAAETYEKKRLVLMKCAVVHCHEPVYSIHVSPLHLFLGENKGVRVWSLRPLIKPGSHGRSCGKFKSMPQGTSEQDSYQSSKKLDCETCVRIERCQHVTESGNALGKIDVKKGAGCGALLEENMDARDNMEDIAMEKLLRGLYGTRELNVGTSVSGFRTQRKSNVSSRSYLQVNNFRSLSELQSALKIDIGLDNSSAEDDIAAKTTMENGGGGLIKNEAQNGVLLSYPVEHGDISFKEKINVRKLHGTQGNVITSSAEAVRSDYCNGDHPLKIAPRPRNGFISVSESPLEAQPVASLSAKKMIVQQSGATVHGTDTRVQSRMNLKEPDSAGVWFVDFSGTEGIATAQGTSHAGPKLSPKLQVVDIQAFSPKEYIALDSKGALHLLTLNEVTEAQKTEDPGRSFVTVTHLHSTMRVSSFAVLPLPPTLPQVHRDFFSPAAATVRRKLWICDGMYSVHVVIFPEEKSKASIDFAATEATLAVSQAVFMRDRVDDLVVGSLDTVLVLMKGKLFSYVMPAS</sequence>
<dbReference type="EMBL" id="ABEU02000009">
    <property type="protein sequence ID" value="PNR48236.1"/>
    <property type="molecule type" value="Genomic_DNA"/>
</dbReference>
<gene>
    <name evidence="3" type="primary">LOC112286725</name>
    <name evidence="2" type="ORF">PHYPA_012711</name>
</gene>
<accession>A0A2K1K389</accession>
<reference evidence="2 4" key="1">
    <citation type="journal article" date="2008" name="Science">
        <title>The Physcomitrella genome reveals evolutionary insights into the conquest of land by plants.</title>
        <authorList>
            <person name="Rensing S."/>
            <person name="Lang D."/>
            <person name="Zimmer A."/>
            <person name="Terry A."/>
            <person name="Salamov A."/>
            <person name="Shapiro H."/>
            <person name="Nishiyama T."/>
            <person name="Perroud P.-F."/>
            <person name="Lindquist E."/>
            <person name="Kamisugi Y."/>
            <person name="Tanahashi T."/>
            <person name="Sakakibara K."/>
            <person name="Fujita T."/>
            <person name="Oishi K."/>
            <person name="Shin-I T."/>
            <person name="Kuroki Y."/>
            <person name="Toyoda A."/>
            <person name="Suzuki Y."/>
            <person name="Hashimoto A."/>
            <person name="Yamaguchi K."/>
            <person name="Sugano A."/>
            <person name="Kohara Y."/>
            <person name="Fujiyama A."/>
            <person name="Anterola A."/>
            <person name="Aoki S."/>
            <person name="Ashton N."/>
            <person name="Barbazuk W.B."/>
            <person name="Barker E."/>
            <person name="Bennetzen J."/>
            <person name="Bezanilla M."/>
            <person name="Blankenship R."/>
            <person name="Cho S.H."/>
            <person name="Dutcher S."/>
            <person name="Estelle M."/>
            <person name="Fawcett J.A."/>
            <person name="Gundlach H."/>
            <person name="Hanada K."/>
            <person name="Heyl A."/>
            <person name="Hicks K.A."/>
            <person name="Hugh J."/>
            <person name="Lohr M."/>
            <person name="Mayer K."/>
            <person name="Melkozernov A."/>
            <person name="Murata T."/>
            <person name="Nelson D."/>
            <person name="Pils B."/>
            <person name="Prigge M."/>
            <person name="Reiss B."/>
            <person name="Renner T."/>
            <person name="Rombauts S."/>
            <person name="Rushton P."/>
            <person name="Sanderfoot A."/>
            <person name="Schween G."/>
            <person name="Shiu S.-H."/>
            <person name="Stueber K."/>
            <person name="Theodoulou F.L."/>
            <person name="Tu H."/>
            <person name="Van de Peer Y."/>
            <person name="Verrier P.J."/>
            <person name="Waters E."/>
            <person name="Wood A."/>
            <person name="Yang L."/>
            <person name="Cove D."/>
            <person name="Cuming A."/>
            <person name="Hasebe M."/>
            <person name="Lucas S."/>
            <person name="Mishler D.B."/>
            <person name="Reski R."/>
            <person name="Grigoriev I."/>
            <person name="Quatrano R.S."/>
            <person name="Boore J.L."/>
        </authorList>
    </citation>
    <scope>NUCLEOTIDE SEQUENCE [LARGE SCALE GENOMIC DNA]</scope>
    <source>
        <strain evidence="3 4">cv. Gransden 2004</strain>
    </source>
</reference>
<evidence type="ECO:0000313" key="4">
    <source>
        <dbReference type="Proteomes" id="UP000006727"/>
    </source>
</evidence>
<keyword evidence="4" id="KW-1185">Reference proteome</keyword>
<dbReference type="OrthoDB" id="1925091at2759"/>
<protein>
    <submittedName>
        <fullName evidence="2 3">Uncharacterized protein</fullName>
    </submittedName>
</protein>
<dbReference type="EnsemblPlants" id="Pp3c9_14770V3.1">
    <property type="protein sequence ID" value="Pp3c9_14770V3.1"/>
    <property type="gene ID" value="Pp3c9_14770"/>
</dbReference>
<dbReference type="PANTHER" id="PTHR37383:SF1">
    <property type="entry name" value="OS01G0694200 PROTEIN"/>
    <property type="match status" value="1"/>
</dbReference>
<evidence type="ECO:0000256" key="1">
    <source>
        <dbReference type="SAM" id="MobiDB-lite"/>
    </source>
</evidence>
<dbReference type="STRING" id="3218.A0A2K1K389"/>
<dbReference type="PANTHER" id="PTHR37383">
    <property type="entry name" value="OS01G0694200 PROTEIN"/>
    <property type="match status" value="1"/>
</dbReference>
<dbReference type="Gramene" id="Pp3c9_14770V3.1">
    <property type="protein sequence ID" value="Pp3c9_14770V3.1"/>
    <property type="gene ID" value="Pp3c9_14770"/>
</dbReference>
<dbReference type="Proteomes" id="UP000006727">
    <property type="component" value="Chromosome 9"/>
</dbReference>
<dbReference type="AlphaFoldDB" id="A0A2K1K389"/>
<reference evidence="3" key="3">
    <citation type="submission" date="2020-12" db="UniProtKB">
        <authorList>
            <consortium name="EnsemblPlants"/>
        </authorList>
    </citation>
    <scope>IDENTIFICATION</scope>
</reference>
<dbReference type="GeneID" id="112286725"/>
<dbReference type="EnsemblPlants" id="Pp3c9_14770V3.2">
    <property type="protein sequence ID" value="Pp3c9_14770V3.2"/>
    <property type="gene ID" value="Pp3c9_14770"/>
</dbReference>
<dbReference type="RefSeq" id="XP_024384668.1">
    <property type="nucleotide sequence ID" value="XM_024528900.2"/>
</dbReference>
<name>A0A2K1K389_PHYPA</name>
<dbReference type="KEGG" id="ppp:112286725"/>
<proteinExistence type="predicted"/>
<evidence type="ECO:0000313" key="3">
    <source>
        <dbReference type="EnsemblPlants" id="Pp3c9_14770V3.1"/>
    </source>
</evidence>
<organism evidence="2">
    <name type="scientific">Physcomitrium patens</name>
    <name type="common">Spreading-leaved earth moss</name>
    <name type="synonym">Physcomitrella patens</name>
    <dbReference type="NCBI Taxonomy" id="3218"/>
    <lineage>
        <taxon>Eukaryota</taxon>
        <taxon>Viridiplantae</taxon>
        <taxon>Streptophyta</taxon>
        <taxon>Embryophyta</taxon>
        <taxon>Bryophyta</taxon>
        <taxon>Bryophytina</taxon>
        <taxon>Bryopsida</taxon>
        <taxon>Funariidae</taxon>
        <taxon>Funariales</taxon>
        <taxon>Funariaceae</taxon>
        <taxon>Physcomitrium</taxon>
    </lineage>
</organism>